<evidence type="ECO:0000259" key="2">
    <source>
        <dbReference type="Pfam" id="PF01370"/>
    </source>
</evidence>
<organism evidence="3 4">
    <name type="scientific">Streptomyces albiflavescens</name>
    <dbReference type="NCBI Taxonomy" id="1623582"/>
    <lineage>
        <taxon>Bacteria</taxon>
        <taxon>Bacillati</taxon>
        <taxon>Actinomycetota</taxon>
        <taxon>Actinomycetes</taxon>
        <taxon>Kitasatosporales</taxon>
        <taxon>Streptomycetaceae</taxon>
        <taxon>Streptomyces</taxon>
    </lineage>
</organism>
<keyword evidence="4" id="KW-1185">Reference proteome</keyword>
<dbReference type="InterPro" id="IPR001509">
    <property type="entry name" value="Epimerase_deHydtase"/>
</dbReference>
<reference evidence="3 4" key="1">
    <citation type="journal article" date="2014" name="Int. J. Syst. Evol. Microbiol.">
        <title>Complete genome sequence of Corynebacterium casei LMG S-19264T (=DSM 44701T), isolated from a smear-ripened cheese.</title>
        <authorList>
            <consortium name="US DOE Joint Genome Institute (JGI-PGF)"/>
            <person name="Walter F."/>
            <person name="Albersmeier A."/>
            <person name="Kalinowski J."/>
            <person name="Ruckert C."/>
        </authorList>
    </citation>
    <scope>NUCLEOTIDE SEQUENCE [LARGE SCALE GENOMIC DNA]</scope>
    <source>
        <strain evidence="3 4">CGMCC 4.7111</strain>
    </source>
</reference>
<sequence length="327" mass="34547">MFGSAEEQYVTPGESDRARVVVLGGTGFVGRHVCAALLGEGGEVVAVSRHSGPTRPGLRGLALDLCRTPPGELGQALTQGRPTVVVNAAGAVWAATEREMVTANTELVRRLVDALRGAAQPVRLIHLGSVNEYAPTTHGQPVDERTPTRPTTAYGRTKLEGTHLVLDAARRGDIDALVLRMANVAGPGSPPASLLGRVAHQLRLACADGRTAEIRLTPLRAERDFVDAQDAASAVLTAVRSDVGGRVINIGSGEAVPVRSLVDLLIKVSGVPAHVVEQLVHGGGDERPERLEVDIRLARELLGWTPRRLLEDAVSDLWRALAGTTGH</sequence>
<dbReference type="RefSeq" id="WP_229703390.1">
    <property type="nucleotide sequence ID" value="NZ_BMMM01000010.1"/>
</dbReference>
<feature type="domain" description="NAD-dependent epimerase/dehydratase" evidence="2">
    <location>
        <begin position="20"/>
        <end position="251"/>
    </location>
</feature>
<feature type="region of interest" description="Disordered" evidence="1">
    <location>
        <begin position="135"/>
        <end position="154"/>
    </location>
</feature>
<comment type="caution">
    <text evidence="3">The sequence shown here is derived from an EMBL/GenBank/DDBJ whole genome shotgun (WGS) entry which is preliminary data.</text>
</comment>
<dbReference type="SUPFAM" id="SSF51735">
    <property type="entry name" value="NAD(P)-binding Rossmann-fold domains"/>
    <property type="match status" value="1"/>
</dbReference>
<dbReference type="AlphaFoldDB" id="A0A917Y749"/>
<accession>A0A917Y749</accession>
<dbReference type="PANTHER" id="PTHR43245">
    <property type="entry name" value="BIFUNCTIONAL POLYMYXIN RESISTANCE PROTEIN ARNA"/>
    <property type="match status" value="1"/>
</dbReference>
<dbReference type="Gene3D" id="3.40.50.720">
    <property type="entry name" value="NAD(P)-binding Rossmann-like Domain"/>
    <property type="match status" value="1"/>
</dbReference>
<protein>
    <submittedName>
        <fullName evidence="3">Reductase</fullName>
    </submittedName>
</protein>
<name>A0A917Y749_9ACTN</name>
<dbReference type="InterPro" id="IPR050177">
    <property type="entry name" value="Lipid_A_modif_metabolic_enz"/>
</dbReference>
<dbReference type="InterPro" id="IPR036291">
    <property type="entry name" value="NAD(P)-bd_dom_sf"/>
</dbReference>
<gene>
    <name evidence="3" type="ORF">GCM10011579_053450</name>
</gene>
<dbReference type="Proteomes" id="UP000600365">
    <property type="component" value="Unassembled WGS sequence"/>
</dbReference>
<evidence type="ECO:0000313" key="4">
    <source>
        <dbReference type="Proteomes" id="UP000600365"/>
    </source>
</evidence>
<dbReference type="EMBL" id="BMMM01000010">
    <property type="protein sequence ID" value="GGN74423.1"/>
    <property type="molecule type" value="Genomic_DNA"/>
</dbReference>
<dbReference type="Pfam" id="PF01370">
    <property type="entry name" value="Epimerase"/>
    <property type="match status" value="1"/>
</dbReference>
<evidence type="ECO:0000313" key="3">
    <source>
        <dbReference type="EMBL" id="GGN74423.1"/>
    </source>
</evidence>
<proteinExistence type="predicted"/>
<evidence type="ECO:0000256" key="1">
    <source>
        <dbReference type="SAM" id="MobiDB-lite"/>
    </source>
</evidence>